<dbReference type="GO" id="GO:0006955">
    <property type="term" value="P:immune response"/>
    <property type="evidence" value="ECO:0007669"/>
    <property type="project" value="UniProtKB-ARBA"/>
</dbReference>
<comment type="subcellular location">
    <subcellularLocation>
        <location evidence="1">Secreted</location>
    </subcellularLocation>
</comment>
<keyword evidence="7" id="KW-1015">Disulfide bond</keyword>
<dbReference type="Gene3D" id="1.20.1250.10">
    <property type="match status" value="1"/>
</dbReference>
<evidence type="ECO:0000256" key="3">
    <source>
        <dbReference type="ARBA" id="ARBA00022514"/>
    </source>
</evidence>
<keyword evidence="6" id="KW-0051">Antiviral defense</keyword>
<evidence type="ECO:0000256" key="4">
    <source>
        <dbReference type="ARBA" id="ARBA00022525"/>
    </source>
</evidence>
<evidence type="ECO:0000256" key="6">
    <source>
        <dbReference type="ARBA" id="ARBA00023118"/>
    </source>
</evidence>
<dbReference type="GO" id="GO:0005126">
    <property type="term" value="F:cytokine receptor binding"/>
    <property type="evidence" value="ECO:0007669"/>
    <property type="project" value="InterPro"/>
</dbReference>
<keyword evidence="9" id="KW-1185">Reference proteome</keyword>
<gene>
    <name evidence="8" type="primary">ifna3_2</name>
    <name evidence="8" type="ORF">EYF80_004861</name>
</gene>
<evidence type="ECO:0000256" key="1">
    <source>
        <dbReference type="ARBA" id="ARBA00004613"/>
    </source>
</evidence>
<dbReference type="GO" id="GO:0043330">
    <property type="term" value="P:response to exogenous dsRNA"/>
    <property type="evidence" value="ECO:0007669"/>
    <property type="project" value="TreeGrafter"/>
</dbReference>
<comment type="similarity">
    <text evidence="2">Belongs to the alpha/beta interferon family.</text>
</comment>
<dbReference type="SUPFAM" id="SSF47266">
    <property type="entry name" value="4-helical cytokines"/>
    <property type="match status" value="1"/>
</dbReference>
<accession>A0A4Z2J3P2</accession>
<proteinExistence type="inferred from homology"/>
<keyword evidence="3" id="KW-0202">Cytokine</keyword>
<dbReference type="Proteomes" id="UP000314294">
    <property type="component" value="Unassembled WGS sequence"/>
</dbReference>
<evidence type="ECO:0000256" key="2">
    <source>
        <dbReference type="ARBA" id="ARBA00011033"/>
    </source>
</evidence>
<evidence type="ECO:0000313" key="8">
    <source>
        <dbReference type="EMBL" id="TNN84816.1"/>
    </source>
</evidence>
<dbReference type="AlphaFoldDB" id="A0A4Z2J3P2"/>
<evidence type="ECO:0000256" key="7">
    <source>
        <dbReference type="ARBA" id="ARBA00023157"/>
    </source>
</evidence>
<dbReference type="PANTHER" id="PTHR11691">
    <property type="entry name" value="TYPE I INTERFERON"/>
    <property type="match status" value="1"/>
</dbReference>
<dbReference type="EMBL" id="SRLO01000024">
    <property type="protein sequence ID" value="TNN84816.1"/>
    <property type="molecule type" value="Genomic_DNA"/>
</dbReference>
<dbReference type="Pfam" id="PF00143">
    <property type="entry name" value="Interferon"/>
    <property type="match status" value="1"/>
</dbReference>
<dbReference type="OrthoDB" id="8924072at2759"/>
<reference evidence="8 9" key="1">
    <citation type="submission" date="2019-03" db="EMBL/GenBank/DDBJ databases">
        <title>First draft genome of Liparis tanakae, snailfish: a comprehensive survey of snailfish specific genes.</title>
        <authorList>
            <person name="Kim W."/>
            <person name="Song I."/>
            <person name="Jeong J.-H."/>
            <person name="Kim D."/>
            <person name="Kim S."/>
            <person name="Ryu S."/>
            <person name="Song J.Y."/>
            <person name="Lee S.K."/>
        </authorList>
    </citation>
    <scope>NUCLEOTIDE SEQUENCE [LARGE SCALE GENOMIC DNA]</scope>
    <source>
        <tissue evidence="8">Muscle</tissue>
    </source>
</reference>
<organism evidence="8 9">
    <name type="scientific">Liparis tanakae</name>
    <name type="common">Tanaka's snailfish</name>
    <dbReference type="NCBI Taxonomy" id="230148"/>
    <lineage>
        <taxon>Eukaryota</taxon>
        <taxon>Metazoa</taxon>
        <taxon>Chordata</taxon>
        <taxon>Craniata</taxon>
        <taxon>Vertebrata</taxon>
        <taxon>Euteleostomi</taxon>
        <taxon>Actinopterygii</taxon>
        <taxon>Neopterygii</taxon>
        <taxon>Teleostei</taxon>
        <taxon>Neoteleostei</taxon>
        <taxon>Acanthomorphata</taxon>
        <taxon>Eupercaria</taxon>
        <taxon>Perciformes</taxon>
        <taxon>Cottioidei</taxon>
        <taxon>Cottales</taxon>
        <taxon>Liparidae</taxon>
        <taxon>Liparis</taxon>
    </lineage>
</organism>
<keyword evidence="4" id="KW-0964">Secreted</keyword>
<dbReference type="GO" id="GO:0005615">
    <property type="term" value="C:extracellular space"/>
    <property type="evidence" value="ECO:0007669"/>
    <property type="project" value="UniProtKB-KW"/>
</dbReference>
<protein>
    <submittedName>
        <fullName evidence="8">Interferon a3</fullName>
    </submittedName>
</protein>
<comment type="caution">
    <text evidence="8">The sequence shown here is derived from an EMBL/GenBank/DDBJ whole genome shotgun (WGS) entry which is preliminary data.</text>
</comment>
<evidence type="ECO:0000256" key="5">
    <source>
        <dbReference type="ARBA" id="ARBA00022729"/>
    </source>
</evidence>
<dbReference type="InterPro" id="IPR009079">
    <property type="entry name" value="4_helix_cytokine-like_core"/>
</dbReference>
<name>A0A4Z2J3P2_9TELE</name>
<sequence length="251" mass="28795">MSSCDRANRRSFTPFQRNVWKMKIKAHNSTNITEDAEVNFPHHLYSQASKASAEDKLRFTIQILEEMAALFEEDHSNASWEENTVDHFLIVVTQQADGLHSCMKSHGHKKQNKKLRMYFKRLSHIMEQMLSFAQQYGADARGQQQALEEDETVLHLGLKKSLGNVNEPSYLLALNHSTLAGRSFRAERQQMPTSRLEPGPLGDWHSRSTPILRANMPSFSGGPPSSSFLPAVVRRCRKAAWRRQRFSRCLR</sequence>
<dbReference type="PANTHER" id="PTHR11691:SF73">
    <property type="entry name" value="INTERFERON BETA"/>
    <property type="match status" value="1"/>
</dbReference>
<keyword evidence="5" id="KW-0732">Signal</keyword>
<evidence type="ECO:0000313" key="9">
    <source>
        <dbReference type="Proteomes" id="UP000314294"/>
    </source>
</evidence>
<dbReference type="GO" id="GO:0051607">
    <property type="term" value="P:defense response to virus"/>
    <property type="evidence" value="ECO:0007669"/>
    <property type="project" value="UniProtKB-KW"/>
</dbReference>
<dbReference type="GO" id="GO:0005125">
    <property type="term" value="F:cytokine activity"/>
    <property type="evidence" value="ECO:0007669"/>
    <property type="project" value="UniProtKB-KW"/>
</dbReference>
<dbReference type="InterPro" id="IPR000471">
    <property type="entry name" value="Interferon_alpha/beta/delta"/>
</dbReference>